<evidence type="ECO:0000259" key="3">
    <source>
        <dbReference type="Pfam" id="PF07940"/>
    </source>
</evidence>
<evidence type="ECO:0000313" key="7">
    <source>
        <dbReference type="Proteomes" id="UP000629596"/>
    </source>
</evidence>
<dbReference type="InterPro" id="IPR012480">
    <property type="entry name" value="Hepar_II_III_C"/>
</dbReference>
<dbReference type="PANTHER" id="PTHR38045">
    <property type="entry name" value="CHROMOSOME 1, WHOLE GENOME SHOTGUN SEQUENCE"/>
    <property type="match status" value="1"/>
</dbReference>
<reference evidence="5 6" key="1">
    <citation type="submission" date="2018-07" db="EMBL/GenBank/DDBJ databases">
        <title>Parabacteroides acidifaciens nov. sp., isolated from human feces.</title>
        <authorList>
            <person name="Wang Y.J."/>
        </authorList>
    </citation>
    <scope>NUCLEOTIDE SEQUENCE [LARGE SCALE GENOMIC DNA]</scope>
    <source>
        <strain evidence="5 6">426-9</strain>
    </source>
</reference>
<evidence type="ECO:0000256" key="2">
    <source>
        <dbReference type="SAM" id="SignalP"/>
    </source>
</evidence>
<name>A0A3D8HEU4_9BACT</name>
<evidence type="ECO:0000256" key="1">
    <source>
        <dbReference type="ARBA" id="ARBA00004196"/>
    </source>
</evidence>
<evidence type="ECO:0000313" key="5">
    <source>
        <dbReference type="EMBL" id="RDU49087.1"/>
    </source>
</evidence>
<proteinExistence type="predicted"/>
<protein>
    <submittedName>
        <fullName evidence="4 5">Heparinase</fullName>
    </submittedName>
</protein>
<evidence type="ECO:0000313" key="4">
    <source>
        <dbReference type="EMBL" id="MBC8602188.1"/>
    </source>
</evidence>
<sequence>MNKTLFLLATCLLLCLGMHSVAQTFDYSRVESHPRLLMKQGEEQDIRKSLEGNPEMQRVYNQIVGEADRLMIKPTLTYKKEGRRLLAVSREALKRIFDLSFVYRMTGEDKYRLRAEQEIVSVCSFDDWNPSHFLDVGEMTMAVAIGYDWLYDRLSPETKKLAREAILQKGFAPSNDEQYNWFLKAENNWNQVCNTGLVYGALALLESDSKVATGIIERAMSSVPLSMKVYAPDGNYPEGYNYWGYGTSFNAMLIAALESALGSDGGLCATEGFMPSARFMQYMAGTTGLAFNFSDARETTQSFPAMFWYASKLNDPSLLWNEKIFLTRGDTHFTAEEERFLPIILIYGSHFNMEEVTPPVSKIWVGHGKVPVALIRTGWNEGEGFYVGIKGGTASANHAHMDAGSFVFEALGVRWAQDLGMQEYYSLEKENVRLWNSNQDGQRWDVFRYNNFVHNTLTVNGEKHQVKGTVPILATYTKDAKLGASLDMTSLFGDDLKKATREVALIKEQYLQVTDRVQAAGKPASVRWTMVTSATPKQIDAHTMELTKEGKKLHLVLDSPSSASFSVIDNVPSHSYDAPNPGSVRIIFDADLKAGQKETLKVRFVPVTR</sequence>
<feature type="signal peptide" evidence="2">
    <location>
        <begin position="1"/>
        <end position="22"/>
    </location>
</feature>
<dbReference type="Proteomes" id="UP000629596">
    <property type="component" value="Unassembled WGS sequence"/>
</dbReference>
<dbReference type="Pfam" id="PF07940">
    <property type="entry name" value="Hepar_II_III_C"/>
    <property type="match status" value="1"/>
</dbReference>
<dbReference type="EMBL" id="JACRTI010000023">
    <property type="protein sequence ID" value="MBC8602188.1"/>
    <property type="molecule type" value="Genomic_DNA"/>
</dbReference>
<dbReference type="Gene3D" id="1.50.10.100">
    <property type="entry name" value="Chondroitin AC/alginate lyase"/>
    <property type="match status" value="1"/>
</dbReference>
<gene>
    <name evidence="5" type="ORF">DWU89_11000</name>
    <name evidence="4" type="ORF">H8784_10725</name>
</gene>
<accession>A0A3D8HEU4</accession>
<dbReference type="GO" id="GO:0030313">
    <property type="term" value="C:cell envelope"/>
    <property type="evidence" value="ECO:0007669"/>
    <property type="project" value="UniProtKB-SubCell"/>
</dbReference>
<keyword evidence="7" id="KW-1185">Reference proteome</keyword>
<dbReference type="SUPFAM" id="SSF48230">
    <property type="entry name" value="Chondroitin AC/alginate lyase"/>
    <property type="match status" value="1"/>
</dbReference>
<dbReference type="Gene3D" id="2.70.98.70">
    <property type="match status" value="1"/>
</dbReference>
<keyword evidence="2" id="KW-0732">Signal</keyword>
<dbReference type="Proteomes" id="UP000256321">
    <property type="component" value="Unassembled WGS sequence"/>
</dbReference>
<evidence type="ECO:0000313" key="6">
    <source>
        <dbReference type="Proteomes" id="UP000256321"/>
    </source>
</evidence>
<dbReference type="PANTHER" id="PTHR38045:SF1">
    <property type="entry name" value="HEPARINASE II_III-LIKE PROTEIN"/>
    <property type="match status" value="1"/>
</dbReference>
<feature type="chain" id="PRO_5017667110" evidence="2">
    <location>
        <begin position="23"/>
        <end position="609"/>
    </location>
</feature>
<feature type="domain" description="Heparinase II/III-like C-terminal" evidence="3">
    <location>
        <begin position="389"/>
        <end position="597"/>
    </location>
</feature>
<comment type="caution">
    <text evidence="5">The sequence shown here is derived from an EMBL/GenBank/DDBJ whole genome shotgun (WGS) entry which is preliminary data.</text>
</comment>
<dbReference type="RefSeq" id="WP_115499696.1">
    <property type="nucleotide sequence ID" value="NZ_JACRTI010000023.1"/>
</dbReference>
<comment type="subcellular location">
    <subcellularLocation>
        <location evidence="1">Cell envelope</location>
    </subcellularLocation>
</comment>
<reference evidence="4 7" key="2">
    <citation type="submission" date="2020-08" db="EMBL/GenBank/DDBJ databases">
        <title>Genome public.</title>
        <authorList>
            <person name="Liu C."/>
            <person name="Sun Q."/>
        </authorList>
    </citation>
    <scope>NUCLEOTIDE SEQUENCE [LARGE SCALE GENOMIC DNA]</scope>
    <source>
        <strain evidence="4 7">426_9</strain>
    </source>
</reference>
<dbReference type="GO" id="GO:0016829">
    <property type="term" value="F:lyase activity"/>
    <property type="evidence" value="ECO:0007669"/>
    <property type="project" value="InterPro"/>
</dbReference>
<dbReference type="InterPro" id="IPR008929">
    <property type="entry name" value="Chondroitin_lyas"/>
</dbReference>
<organism evidence="5 6">
    <name type="scientific">Parabacteroides acidifaciens</name>
    <dbReference type="NCBI Taxonomy" id="2290935"/>
    <lineage>
        <taxon>Bacteria</taxon>
        <taxon>Pseudomonadati</taxon>
        <taxon>Bacteroidota</taxon>
        <taxon>Bacteroidia</taxon>
        <taxon>Bacteroidales</taxon>
        <taxon>Tannerellaceae</taxon>
        <taxon>Parabacteroides</taxon>
    </lineage>
</organism>
<dbReference type="EMBL" id="QREV01000023">
    <property type="protein sequence ID" value="RDU49087.1"/>
    <property type="molecule type" value="Genomic_DNA"/>
</dbReference>
<dbReference type="AlphaFoldDB" id="A0A3D8HEU4"/>